<reference evidence="1 2" key="1">
    <citation type="submission" date="2024-03" db="EMBL/GenBank/DDBJ databases">
        <authorList>
            <person name="Gkanogiannis A."/>
            <person name="Becerra Lopez-Lavalle L."/>
        </authorList>
    </citation>
    <scope>NUCLEOTIDE SEQUENCE [LARGE SCALE GENOMIC DNA]</scope>
</reference>
<keyword evidence="2" id="KW-1185">Reference proteome</keyword>
<proteinExistence type="predicted"/>
<organism evidence="1 2">
    <name type="scientific">Citrullus colocynthis</name>
    <name type="common">colocynth</name>
    <dbReference type="NCBI Taxonomy" id="252529"/>
    <lineage>
        <taxon>Eukaryota</taxon>
        <taxon>Viridiplantae</taxon>
        <taxon>Streptophyta</taxon>
        <taxon>Embryophyta</taxon>
        <taxon>Tracheophyta</taxon>
        <taxon>Spermatophyta</taxon>
        <taxon>Magnoliopsida</taxon>
        <taxon>eudicotyledons</taxon>
        <taxon>Gunneridae</taxon>
        <taxon>Pentapetalae</taxon>
        <taxon>rosids</taxon>
        <taxon>fabids</taxon>
        <taxon>Cucurbitales</taxon>
        <taxon>Cucurbitaceae</taxon>
        <taxon>Benincaseae</taxon>
        <taxon>Citrullus</taxon>
    </lineage>
</organism>
<gene>
    <name evidence="1" type="ORF">CITCOLO1_LOCUS18653</name>
</gene>
<name>A0ABP0Z0W1_9ROSI</name>
<evidence type="ECO:0000313" key="2">
    <source>
        <dbReference type="Proteomes" id="UP001642487"/>
    </source>
</evidence>
<dbReference type="Proteomes" id="UP001642487">
    <property type="component" value="Chromosome 7"/>
</dbReference>
<evidence type="ECO:0000313" key="1">
    <source>
        <dbReference type="EMBL" id="CAK9326311.1"/>
    </source>
</evidence>
<sequence>MGNCRVHWNNMILPLSFTRRVSTLAVGSISSLPPSTLIPHPQSLVSISLLSPPPFLCRKGFFPEPILIDFPFRCFSFPCFSVGSRGFLLSAIQISII</sequence>
<dbReference type="EMBL" id="OZ021741">
    <property type="protein sequence ID" value="CAK9326311.1"/>
    <property type="molecule type" value="Genomic_DNA"/>
</dbReference>
<protein>
    <submittedName>
        <fullName evidence="1">Uncharacterized protein</fullName>
    </submittedName>
</protein>
<accession>A0ABP0Z0W1</accession>